<sequence>MSALTILGNATIERLLLNLSKEEVIQFQKEIEDCLIDYSSKGERQYQPQPGIVNRSNNQKVLFRPFTSPNAVGIKIIVHPALNRAHADVPSRQTCPSIPESGNQQLPLNGVLILCDDQGIPTGLLNAKEITSYRTSLNALIPYVLRRKTSSIIVFGAGMQALWHIRLALALRGTETALITIVNRSEPRAQKLIQTLREDNDSRWNSTCEFGFLNSSSLEDSRRLQRQLSTADVIFCTLPSQQPLFSLASLKLEGRKEQYPLITAVGSWQANMIEVDPEILRYAANAEGICVDGKTPQTILVDDVDNALVHSGEIVQSGLGRMQMGEIGEILLQKRNGSMTKDMAAWLAQGLVVYKSIGVSVTDLAAGNAILALAKKMEVGTVVSQF</sequence>
<dbReference type="RefSeq" id="XP_033382422.1">
    <property type="nucleotide sequence ID" value="XM_033533313.1"/>
</dbReference>
<dbReference type="Gene3D" id="3.40.50.720">
    <property type="entry name" value="NAD(P)-binding Rossmann-like Domain"/>
    <property type="match status" value="1"/>
</dbReference>
<protein>
    <submittedName>
        <fullName evidence="2">NAD(P)-binding protein</fullName>
    </submittedName>
</protein>
<dbReference type="AlphaFoldDB" id="A0A6A5XMA8"/>
<gene>
    <name evidence="2" type="ORF">BU24DRAFT_484014</name>
</gene>
<evidence type="ECO:0000256" key="1">
    <source>
        <dbReference type="ARBA" id="ARBA00008903"/>
    </source>
</evidence>
<dbReference type="GO" id="GO:0005737">
    <property type="term" value="C:cytoplasm"/>
    <property type="evidence" value="ECO:0007669"/>
    <property type="project" value="TreeGrafter"/>
</dbReference>
<reference evidence="2" key="1">
    <citation type="journal article" date="2020" name="Stud. Mycol.">
        <title>101 Dothideomycetes genomes: a test case for predicting lifestyles and emergence of pathogens.</title>
        <authorList>
            <person name="Haridas S."/>
            <person name="Albert R."/>
            <person name="Binder M."/>
            <person name="Bloem J."/>
            <person name="Labutti K."/>
            <person name="Salamov A."/>
            <person name="Andreopoulos B."/>
            <person name="Baker S."/>
            <person name="Barry K."/>
            <person name="Bills G."/>
            <person name="Bluhm B."/>
            <person name="Cannon C."/>
            <person name="Castanera R."/>
            <person name="Culley D."/>
            <person name="Daum C."/>
            <person name="Ezra D."/>
            <person name="Gonzalez J."/>
            <person name="Henrissat B."/>
            <person name="Kuo A."/>
            <person name="Liang C."/>
            <person name="Lipzen A."/>
            <person name="Lutzoni F."/>
            <person name="Magnuson J."/>
            <person name="Mondo S."/>
            <person name="Nolan M."/>
            <person name="Ohm R."/>
            <person name="Pangilinan J."/>
            <person name="Park H.-J."/>
            <person name="Ramirez L."/>
            <person name="Alfaro M."/>
            <person name="Sun H."/>
            <person name="Tritt A."/>
            <person name="Yoshinaga Y."/>
            <person name="Zwiers L.-H."/>
            <person name="Turgeon B."/>
            <person name="Goodwin S."/>
            <person name="Spatafora J."/>
            <person name="Crous P."/>
            <person name="Grigoriev I."/>
        </authorList>
    </citation>
    <scope>NUCLEOTIDE SEQUENCE</scope>
    <source>
        <strain evidence="2">CBS 175.79</strain>
    </source>
</reference>
<dbReference type="Proteomes" id="UP000799778">
    <property type="component" value="Unassembled WGS sequence"/>
</dbReference>
<proteinExistence type="inferred from homology"/>
<keyword evidence="3" id="KW-1185">Reference proteome</keyword>
<dbReference type="GeneID" id="54290710"/>
<evidence type="ECO:0000313" key="2">
    <source>
        <dbReference type="EMBL" id="KAF2014083.1"/>
    </source>
</evidence>
<name>A0A6A5XMA8_9PLEO</name>
<dbReference type="OrthoDB" id="41492at2759"/>
<comment type="similarity">
    <text evidence="1">Belongs to the ornithine cyclodeaminase/mu-crystallin family.</text>
</comment>
<dbReference type="SUPFAM" id="SSF51735">
    <property type="entry name" value="NAD(P)-binding Rossmann-fold domains"/>
    <property type="match status" value="1"/>
</dbReference>
<evidence type="ECO:0000313" key="3">
    <source>
        <dbReference type="Proteomes" id="UP000799778"/>
    </source>
</evidence>
<dbReference type="InterPro" id="IPR036291">
    <property type="entry name" value="NAD(P)-bd_dom_sf"/>
</dbReference>
<dbReference type="InterPro" id="IPR023401">
    <property type="entry name" value="ODC_N"/>
</dbReference>
<accession>A0A6A5XMA8</accession>
<dbReference type="PANTHER" id="PTHR13812">
    <property type="entry name" value="KETIMINE REDUCTASE MU-CRYSTALLIN"/>
    <property type="match status" value="1"/>
</dbReference>
<dbReference type="PANTHER" id="PTHR13812:SF19">
    <property type="entry name" value="KETIMINE REDUCTASE MU-CRYSTALLIN"/>
    <property type="match status" value="1"/>
</dbReference>
<dbReference type="Gene3D" id="3.30.1780.10">
    <property type="entry name" value="ornithine cyclodeaminase, domain 1"/>
    <property type="match status" value="1"/>
</dbReference>
<organism evidence="2 3">
    <name type="scientific">Aaosphaeria arxii CBS 175.79</name>
    <dbReference type="NCBI Taxonomy" id="1450172"/>
    <lineage>
        <taxon>Eukaryota</taxon>
        <taxon>Fungi</taxon>
        <taxon>Dikarya</taxon>
        <taxon>Ascomycota</taxon>
        <taxon>Pezizomycotina</taxon>
        <taxon>Dothideomycetes</taxon>
        <taxon>Pleosporomycetidae</taxon>
        <taxon>Pleosporales</taxon>
        <taxon>Pleosporales incertae sedis</taxon>
        <taxon>Aaosphaeria</taxon>
    </lineage>
</organism>
<dbReference type="EMBL" id="ML978071">
    <property type="protein sequence ID" value="KAF2014083.1"/>
    <property type="molecule type" value="Genomic_DNA"/>
</dbReference>
<dbReference type="InterPro" id="IPR003462">
    <property type="entry name" value="ODC_Mu_crystall"/>
</dbReference>